<dbReference type="InterPro" id="IPR000551">
    <property type="entry name" value="MerR-type_HTH_dom"/>
</dbReference>
<keyword evidence="3" id="KW-0804">Transcription</keyword>
<accession>A0A0D8I9R9</accession>
<evidence type="ECO:0000256" key="3">
    <source>
        <dbReference type="ARBA" id="ARBA00023163"/>
    </source>
</evidence>
<dbReference type="Pfam" id="PF00376">
    <property type="entry name" value="MerR"/>
    <property type="match status" value="1"/>
</dbReference>
<dbReference type="PATRIC" id="fig|84022.5.peg.82"/>
<dbReference type="PROSITE" id="PS50937">
    <property type="entry name" value="HTH_MERR_2"/>
    <property type="match status" value="2"/>
</dbReference>
<name>A0A0D8I9R9_9CLOT</name>
<dbReference type="PANTHER" id="PTHR30204">
    <property type="entry name" value="REDOX-CYCLING DRUG-SENSING TRANSCRIPTIONAL ACTIVATOR SOXR"/>
    <property type="match status" value="1"/>
</dbReference>
<dbReference type="GO" id="GO:0003677">
    <property type="term" value="F:DNA binding"/>
    <property type="evidence" value="ECO:0007669"/>
    <property type="project" value="UniProtKB-KW"/>
</dbReference>
<dbReference type="InterPro" id="IPR009061">
    <property type="entry name" value="DNA-bd_dom_put_sf"/>
</dbReference>
<evidence type="ECO:0000313" key="5">
    <source>
        <dbReference type="Proteomes" id="UP000035704"/>
    </source>
</evidence>
<organism evidence="4 5">
    <name type="scientific">Clostridium aceticum</name>
    <dbReference type="NCBI Taxonomy" id="84022"/>
    <lineage>
        <taxon>Bacteria</taxon>
        <taxon>Bacillati</taxon>
        <taxon>Bacillota</taxon>
        <taxon>Clostridia</taxon>
        <taxon>Eubacteriales</taxon>
        <taxon>Clostridiaceae</taxon>
        <taxon>Clostridium</taxon>
    </lineage>
</organism>
<reference evidence="4 5" key="1">
    <citation type="submission" date="2014-10" db="EMBL/GenBank/DDBJ databases">
        <title>Genome sequence of Clostridium aceticum DSM 1496.</title>
        <authorList>
            <person name="Poehlein A."/>
            <person name="Schiel-Bengelsdorf B."/>
            <person name="Gottschalk G."/>
            <person name="Duerre P."/>
            <person name="Daniel R."/>
        </authorList>
    </citation>
    <scope>NUCLEOTIDE SEQUENCE [LARGE SCALE GENOMIC DNA]</scope>
    <source>
        <strain evidence="4 5">DSM 1496</strain>
    </source>
</reference>
<dbReference type="EMBL" id="CP009687">
    <property type="protein sequence ID" value="AKL96073.1"/>
    <property type="molecule type" value="Genomic_DNA"/>
</dbReference>
<dbReference type="Pfam" id="PF13411">
    <property type="entry name" value="MerR_1"/>
    <property type="match status" value="1"/>
</dbReference>
<dbReference type="InterPro" id="IPR047057">
    <property type="entry name" value="MerR_fam"/>
</dbReference>
<dbReference type="CDD" id="cd00592">
    <property type="entry name" value="HTH_MerR-like"/>
    <property type="match status" value="1"/>
</dbReference>
<proteinExistence type="predicted"/>
<dbReference type="SUPFAM" id="SSF46955">
    <property type="entry name" value="Putative DNA-binding domain"/>
    <property type="match status" value="2"/>
</dbReference>
<keyword evidence="5" id="KW-1185">Reference proteome</keyword>
<evidence type="ECO:0000256" key="1">
    <source>
        <dbReference type="ARBA" id="ARBA00023015"/>
    </source>
</evidence>
<dbReference type="PANTHER" id="PTHR30204:SF94">
    <property type="entry name" value="HEAVY METAL-DEPENDENT TRANSCRIPTIONAL REGULATOR HI_0293-RELATED"/>
    <property type="match status" value="1"/>
</dbReference>
<keyword evidence="1" id="KW-0805">Transcription regulation</keyword>
<evidence type="ECO:0000256" key="2">
    <source>
        <dbReference type="ARBA" id="ARBA00023125"/>
    </source>
</evidence>
<protein>
    <submittedName>
        <fullName evidence="4">Transcriptional regulator MerR family</fullName>
    </submittedName>
</protein>
<keyword evidence="2" id="KW-0238">DNA-binding</keyword>
<dbReference type="Proteomes" id="UP000035704">
    <property type="component" value="Chromosome"/>
</dbReference>
<sequence length="250" mass="29083">MKTYKTSDIAQIIGIHPNTVRLYEAYELIPKTERKKNGYRVFTDFHIEQFKLARIAFEVEVLQNGLRKKAVEIIKLSAKKKFDEAICLAEDYLQQVRKEQINAEEAIEIVKEMLSDTVIGDETANLCLTRKEAADYLQITIDTLRNWELNGLLRIKRKKNGYRIYTEKDAKRLKIIRSLRCANYSLTAILRMLSALSRDPKTNLKMVIDTPQDDEDIVSACDNLLTSLRIAEKNMKTILAQLYIFKKDFR</sequence>
<dbReference type="GO" id="GO:0003700">
    <property type="term" value="F:DNA-binding transcription factor activity"/>
    <property type="evidence" value="ECO:0007669"/>
    <property type="project" value="InterPro"/>
</dbReference>
<dbReference type="RefSeq" id="WP_044824679.1">
    <property type="nucleotide sequence ID" value="NZ_CP009687.1"/>
</dbReference>
<dbReference type="STRING" id="84022.CACET_c26280"/>
<evidence type="ECO:0000313" key="4">
    <source>
        <dbReference type="EMBL" id="AKL96073.1"/>
    </source>
</evidence>
<dbReference type="SMART" id="SM00422">
    <property type="entry name" value="HTH_MERR"/>
    <property type="match status" value="2"/>
</dbReference>
<dbReference type="Gene3D" id="1.10.1660.10">
    <property type="match status" value="2"/>
</dbReference>
<gene>
    <name evidence="4" type="ORF">CACET_c26280</name>
</gene>
<dbReference type="OrthoDB" id="122388at2"/>
<dbReference type="KEGG" id="cace:CACET_c26280"/>
<dbReference type="AlphaFoldDB" id="A0A0D8I9R9"/>